<dbReference type="eggNOG" id="ENOG502SR20">
    <property type="taxonomic scope" value="Eukaryota"/>
</dbReference>
<evidence type="ECO:0000256" key="12">
    <source>
        <dbReference type="ARBA" id="ARBA00023326"/>
    </source>
</evidence>
<feature type="chain" id="PRO_5006901824" description="lytic cellulose monooxygenase (C4-dehydrogenating)" evidence="17">
    <location>
        <begin position="22"/>
        <end position="456"/>
    </location>
</feature>
<comment type="cofactor">
    <cofactor evidence="1">
        <name>Cu(2+)</name>
        <dbReference type="ChEBI" id="CHEBI:29036"/>
    </cofactor>
</comment>
<protein>
    <recommendedName>
        <fullName evidence="15">lytic cellulose monooxygenase (C4-dehydrogenating)</fullName>
        <ecNumber evidence="15">1.14.99.56</ecNumber>
    </recommendedName>
</protein>
<name>A0A0W0FIZ1_MONRR</name>
<evidence type="ECO:0000256" key="2">
    <source>
        <dbReference type="ARBA" id="ARBA00004613"/>
    </source>
</evidence>
<feature type="region of interest" description="Disordered" evidence="16">
    <location>
        <begin position="280"/>
        <end position="440"/>
    </location>
</feature>
<evidence type="ECO:0000256" key="4">
    <source>
        <dbReference type="ARBA" id="ARBA00022723"/>
    </source>
</evidence>
<keyword evidence="12" id="KW-0624">Polysaccharide degradation</keyword>
<dbReference type="GO" id="GO:0046872">
    <property type="term" value="F:metal ion binding"/>
    <property type="evidence" value="ECO:0007669"/>
    <property type="project" value="UniProtKB-KW"/>
</dbReference>
<keyword evidence="11" id="KW-0119">Carbohydrate metabolism</keyword>
<evidence type="ECO:0000313" key="19">
    <source>
        <dbReference type="EMBL" id="KTB36146.1"/>
    </source>
</evidence>
<evidence type="ECO:0000256" key="5">
    <source>
        <dbReference type="ARBA" id="ARBA00022729"/>
    </source>
</evidence>
<evidence type="ECO:0000256" key="10">
    <source>
        <dbReference type="ARBA" id="ARBA00023157"/>
    </source>
</evidence>
<gene>
    <name evidence="19" type="ORF">WG66_11307</name>
</gene>
<dbReference type="EC" id="1.14.99.56" evidence="15"/>
<feature type="compositionally biased region" description="Low complexity" evidence="16">
    <location>
        <begin position="428"/>
        <end position="440"/>
    </location>
</feature>
<dbReference type="EMBL" id="LATX01001922">
    <property type="protein sequence ID" value="KTB36146.1"/>
    <property type="molecule type" value="Genomic_DNA"/>
</dbReference>
<evidence type="ECO:0000256" key="6">
    <source>
        <dbReference type="ARBA" id="ARBA00023001"/>
    </source>
</evidence>
<proteinExistence type="inferred from homology"/>
<feature type="domain" description="Auxiliary Activity family 9 catalytic" evidence="18">
    <location>
        <begin position="22"/>
        <end position="260"/>
    </location>
</feature>
<keyword evidence="5 17" id="KW-0732">Signal</keyword>
<evidence type="ECO:0000256" key="11">
    <source>
        <dbReference type="ARBA" id="ARBA00023277"/>
    </source>
</evidence>
<dbReference type="PANTHER" id="PTHR33353:SF10">
    <property type="entry name" value="ENDO-BETA-1,4-GLUCANASE D"/>
    <property type="match status" value="1"/>
</dbReference>
<dbReference type="GO" id="GO:0004497">
    <property type="term" value="F:monooxygenase activity"/>
    <property type="evidence" value="ECO:0007669"/>
    <property type="project" value="UniProtKB-KW"/>
</dbReference>
<dbReference type="AlphaFoldDB" id="A0A0W0FIZ1"/>
<keyword evidence="3" id="KW-0964">Secreted</keyword>
<feature type="signal peptide" evidence="17">
    <location>
        <begin position="1"/>
        <end position="21"/>
    </location>
</feature>
<dbReference type="Proteomes" id="UP000054988">
    <property type="component" value="Unassembled WGS sequence"/>
</dbReference>
<evidence type="ECO:0000313" key="20">
    <source>
        <dbReference type="Proteomes" id="UP000054988"/>
    </source>
</evidence>
<evidence type="ECO:0000256" key="1">
    <source>
        <dbReference type="ARBA" id="ARBA00001973"/>
    </source>
</evidence>
<feature type="compositionally biased region" description="Low complexity" evidence="16">
    <location>
        <begin position="286"/>
        <end position="409"/>
    </location>
</feature>
<keyword evidence="10" id="KW-1015">Disulfide bond</keyword>
<comment type="catalytic activity">
    <reaction evidence="14">
        <text>[(1-&gt;4)-beta-D-glucosyl]n+m + reduced acceptor + O2 = 4-dehydro-beta-D-glucosyl-[(1-&gt;4)-beta-D-glucosyl]n-1 + [(1-&gt;4)-beta-D-glucosyl]m + acceptor + H2O.</text>
        <dbReference type="EC" id="1.14.99.56"/>
    </reaction>
</comment>
<evidence type="ECO:0000256" key="17">
    <source>
        <dbReference type="SAM" id="SignalP"/>
    </source>
</evidence>
<dbReference type="GO" id="GO:0016787">
    <property type="term" value="F:hydrolase activity"/>
    <property type="evidence" value="ECO:0007669"/>
    <property type="project" value="UniProtKB-KW"/>
</dbReference>
<keyword evidence="19" id="KW-0378">Hydrolase</keyword>
<evidence type="ECO:0000256" key="8">
    <source>
        <dbReference type="ARBA" id="ARBA00023008"/>
    </source>
</evidence>
<organism evidence="19 20">
    <name type="scientific">Moniliophthora roreri</name>
    <name type="common">Frosty pod rot fungus</name>
    <name type="synonym">Monilia roreri</name>
    <dbReference type="NCBI Taxonomy" id="221103"/>
    <lineage>
        <taxon>Eukaryota</taxon>
        <taxon>Fungi</taxon>
        <taxon>Dikarya</taxon>
        <taxon>Basidiomycota</taxon>
        <taxon>Agaricomycotina</taxon>
        <taxon>Agaricomycetes</taxon>
        <taxon>Agaricomycetidae</taxon>
        <taxon>Agaricales</taxon>
        <taxon>Marasmiineae</taxon>
        <taxon>Marasmiaceae</taxon>
        <taxon>Moniliophthora</taxon>
    </lineage>
</organism>
<evidence type="ECO:0000256" key="3">
    <source>
        <dbReference type="ARBA" id="ARBA00022525"/>
    </source>
</evidence>
<dbReference type="Pfam" id="PF03443">
    <property type="entry name" value="AA9"/>
    <property type="match status" value="1"/>
</dbReference>
<evidence type="ECO:0000256" key="9">
    <source>
        <dbReference type="ARBA" id="ARBA00023033"/>
    </source>
</evidence>
<dbReference type="InterPro" id="IPR005103">
    <property type="entry name" value="AA9_LPMO"/>
</dbReference>
<evidence type="ECO:0000256" key="16">
    <source>
        <dbReference type="SAM" id="MobiDB-lite"/>
    </source>
</evidence>
<sequence>MVLKLASALTVAAALLPLVNAHGQPAYVEVNGQRYDAPNIYYDGDSKNANTPIRKTYRSDAEAFVYQQDFADNNKMACEGAAGAPGVIKLNAGDSFTWRWDGATPELQNAGFGQNSWVHGQGTVADYIAECTNGDCRTFDASQAGWSKLDLFGIDMGTSITQKLRDGLASKPEPYRATQGEWGLAKLIESDSKWTTQVPSNLKPGQYLLRSELIALHNPLKDGDSTSGPQLYAACAQVEVVNGGSASLPGGVKAGELYQPFGDFARYNVINGGPFTDPGPAVLSLDGSSSNNNNNNNNSGNNNGNTQTGNQDSNQNAGTGSDNSNNNNGGATTGNNDNNGGATTGSNDNNGGDYNNNGGENNNNNGENNNNGGENNNNNGGESNGNTDTTTTDNSNNGNQTDNNNNNGSPVSTGSNGATCRRRRSVSRRSTNSGRAFQKRAVAAHAAARYAKRSIH</sequence>
<accession>A0A0W0FIZ1</accession>
<comment type="subcellular location">
    <subcellularLocation>
        <location evidence="2">Secreted</location>
    </subcellularLocation>
</comment>
<evidence type="ECO:0000256" key="7">
    <source>
        <dbReference type="ARBA" id="ARBA00023002"/>
    </source>
</evidence>
<keyword evidence="7" id="KW-0560">Oxidoreductase</keyword>
<dbReference type="InterPro" id="IPR049892">
    <property type="entry name" value="AA9"/>
</dbReference>
<evidence type="ECO:0000256" key="13">
    <source>
        <dbReference type="ARBA" id="ARBA00044502"/>
    </source>
</evidence>
<dbReference type="Gene3D" id="2.70.50.70">
    <property type="match status" value="1"/>
</dbReference>
<keyword evidence="9" id="KW-0503">Monooxygenase</keyword>
<keyword evidence="8" id="KW-0186">Copper</keyword>
<reference evidence="19 20" key="1">
    <citation type="submission" date="2015-12" db="EMBL/GenBank/DDBJ databases">
        <title>Draft genome sequence of Moniliophthora roreri, the causal agent of frosty pod rot of cacao.</title>
        <authorList>
            <person name="Aime M.C."/>
            <person name="Diaz-Valderrama J.R."/>
            <person name="Kijpornyongpan T."/>
            <person name="Phillips-Mora W."/>
        </authorList>
    </citation>
    <scope>NUCLEOTIDE SEQUENCE [LARGE SCALE GENOMIC DNA]</scope>
    <source>
        <strain evidence="19 20">MCA 2952</strain>
    </source>
</reference>
<dbReference type="PANTHER" id="PTHR33353">
    <property type="entry name" value="PUTATIVE (AFU_ORTHOLOGUE AFUA_1G12560)-RELATED"/>
    <property type="match status" value="1"/>
</dbReference>
<dbReference type="GO" id="GO:0030245">
    <property type="term" value="P:cellulose catabolic process"/>
    <property type="evidence" value="ECO:0007669"/>
    <property type="project" value="UniProtKB-KW"/>
</dbReference>
<comment type="similarity">
    <text evidence="13">Belongs to the polysaccharide monooxygenase AA9 family.</text>
</comment>
<keyword evidence="6" id="KW-0136">Cellulose degradation</keyword>
<evidence type="ECO:0000256" key="14">
    <source>
        <dbReference type="ARBA" id="ARBA00045077"/>
    </source>
</evidence>
<comment type="caution">
    <text evidence="19">The sequence shown here is derived from an EMBL/GenBank/DDBJ whole genome shotgun (WGS) entry which is preliminary data.</text>
</comment>
<keyword evidence="4" id="KW-0479">Metal-binding</keyword>
<evidence type="ECO:0000259" key="18">
    <source>
        <dbReference type="Pfam" id="PF03443"/>
    </source>
</evidence>
<dbReference type="GO" id="GO:0005576">
    <property type="term" value="C:extracellular region"/>
    <property type="evidence" value="ECO:0007669"/>
    <property type="project" value="UniProtKB-SubCell"/>
</dbReference>
<evidence type="ECO:0000256" key="15">
    <source>
        <dbReference type="ARBA" id="ARBA00047174"/>
    </source>
</evidence>